<evidence type="ECO:0000313" key="3">
    <source>
        <dbReference type="Proteomes" id="UP000007431"/>
    </source>
</evidence>
<evidence type="ECO:0000313" key="2">
    <source>
        <dbReference type="EMBL" id="EFJ01316.1"/>
    </source>
</evidence>
<dbReference type="OrthoDB" id="5340163at2759"/>
<dbReference type="KEGG" id="scm:SCHCO_02742405"/>
<dbReference type="HOGENOM" id="CLU_368473_0_0_1"/>
<feature type="non-terminal residue" evidence="2">
    <location>
        <position position="878"/>
    </location>
</feature>
<name>D8PTH0_SCHCM</name>
<dbReference type="Pfam" id="PF14022">
    <property type="entry name" value="DUF4238"/>
    <property type="match status" value="1"/>
</dbReference>
<dbReference type="InterPro" id="IPR025332">
    <property type="entry name" value="DUF4238"/>
</dbReference>
<keyword evidence="3" id="KW-1185">Reference proteome</keyword>
<accession>D8PTH0</accession>
<dbReference type="Proteomes" id="UP000007431">
    <property type="component" value="Unassembled WGS sequence"/>
</dbReference>
<dbReference type="RefSeq" id="XP_003036218.1">
    <property type="nucleotide sequence ID" value="XM_003036172.1"/>
</dbReference>
<protein>
    <submittedName>
        <fullName evidence="2">Uncharacterized protein</fullName>
    </submittedName>
</protein>
<sequence length="878" mass="99694">MARKSKKKSSRASTSQSAQSSSSTAAQASSSTAAQASSATAAQTSSATAAQSSSSQASQPSSSRAATSSTLKTAEPSSSQPAQASSSASSQRSRKSTSRTSFRLPEEQYYHEIPRAVLEKYQASPSHHLVEGARPFPCTGALAQCIDYYDIGTRTLEKRSIDRAYVVKDLYRDASNPLEVIELEGKLAGLEQHATHIFEDIHNSVTKGKLTLARADLDEVRKYLFLVHFRRQVLGLSYHDKNRPEDVALRKRFAQYGEVNGLQTPIDTWLHLLRYLLETSMDKIDAVGAAWMGEQSMDSLLDNFGIDCDFAIDYFPAINFELQNQAYFVGFWEAAETDEFVLTPGAFGYWEGCLSTHPEFHLHRVFVISPRLAIVLRSDYMREGVGFGRYRERACSTLLDLPVSPPDIDFAKAGHDVVVDGEVAFTFRTANDYDPAIRRKRDRFTMKIHKLTPEQTLAVNAATLRSTRPDEALTFTSRSMVVRTLRHYMHRTPICMDMCWESYRTLADRLARPFAPDTPSLARIGSFPHEETFHWLMDLVYEITRPTEPLPLYMCGTATVRRLFRPTDARGTVLAEQCGHYADKLVEHFSSQPVAKSAIHRRDEKEWYRPHTLDYDSSLKLTDTARPLLRKVVPACVCSAKSSLVDKILEVAVLVRFLDLIVKSPQLVAAFRLRCPSLFRWMHLCPHPTRNPKDCLDYPYDADWPPVHRDIRKKFDDLWKGMLRGEITFPNRYERGQALHKYAERMWKTPAIEGPITMAFALNMPVMGARMVKEYFPDKPPGFQERPTARPRRNQSLEAGDVIMRAITEFIQSMGFQLFDEDGPHPDPKMAKMRQYANDLLTYGYLDFLARMRPDILEGIVKPHWSTFIEEYDGYTDI</sequence>
<proteinExistence type="predicted"/>
<organism evidence="3">
    <name type="scientific">Schizophyllum commune (strain H4-8 / FGSC 9210)</name>
    <name type="common">Split gill fungus</name>
    <dbReference type="NCBI Taxonomy" id="578458"/>
    <lineage>
        <taxon>Eukaryota</taxon>
        <taxon>Fungi</taxon>
        <taxon>Dikarya</taxon>
        <taxon>Basidiomycota</taxon>
        <taxon>Agaricomycotina</taxon>
        <taxon>Agaricomycetes</taxon>
        <taxon>Agaricomycetidae</taxon>
        <taxon>Agaricales</taxon>
        <taxon>Schizophyllaceae</taxon>
        <taxon>Schizophyllum</taxon>
    </lineage>
</organism>
<dbReference type="GeneID" id="9594671"/>
<feature type="region of interest" description="Disordered" evidence="1">
    <location>
        <begin position="1"/>
        <end position="106"/>
    </location>
</feature>
<dbReference type="AlphaFoldDB" id="D8PTH0"/>
<feature type="compositionally biased region" description="Low complexity" evidence="1">
    <location>
        <begin position="11"/>
        <end position="91"/>
    </location>
</feature>
<evidence type="ECO:0000256" key="1">
    <source>
        <dbReference type="SAM" id="MobiDB-lite"/>
    </source>
</evidence>
<dbReference type="VEuPathDB" id="FungiDB:SCHCODRAFT_02742405"/>
<reference evidence="2 3" key="1">
    <citation type="journal article" date="2010" name="Nat. Biotechnol.">
        <title>Genome sequence of the model mushroom Schizophyllum commune.</title>
        <authorList>
            <person name="Ohm R.A."/>
            <person name="de Jong J.F."/>
            <person name="Lugones L.G."/>
            <person name="Aerts A."/>
            <person name="Kothe E."/>
            <person name="Stajich J.E."/>
            <person name="de Vries R.P."/>
            <person name="Record E."/>
            <person name="Levasseur A."/>
            <person name="Baker S.E."/>
            <person name="Bartholomew K.A."/>
            <person name="Coutinho P.M."/>
            <person name="Erdmann S."/>
            <person name="Fowler T.J."/>
            <person name="Gathman A.C."/>
            <person name="Lombard V."/>
            <person name="Henrissat B."/>
            <person name="Knabe N."/>
            <person name="Kuees U."/>
            <person name="Lilly W.W."/>
            <person name="Lindquist E."/>
            <person name="Lucas S."/>
            <person name="Magnuson J.K."/>
            <person name="Piumi F."/>
            <person name="Raudaskoski M."/>
            <person name="Salamov A."/>
            <person name="Schmutz J."/>
            <person name="Schwarze F.W.M.R."/>
            <person name="vanKuyk P.A."/>
            <person name="Horton J.S."/>
            <person name="Grigoriev I.V."/>
            <person name="Woesten H.A.B."/>
        </authorList>
    </citation>
    <scope>NUCLEOTIDE SEQUENCE [LARGE SCALE GENOMIC DNA]</scope>
    <source>
        <strain evidence="3">H4-8 / FGSC 9210</strain>
    </source>
</reference>
<gene>
    <name evidence="2" type="ORF">SCHCODRAFT_106086</name>
</gene>
<dbReference type="InParanoid" id="D8PTH0"/>
<dbReference type="STRING" id="578458.D8PTH0"/>
<feature type="compositionally biased region" description="Basic residues" evidence="1">
    <location>
        <begin position="1"/>
        <end position="10"/>
    </location>
</feature>
<dbReference type="EMBL" id="GL377303">
    <property type="protein sequence ID" value="EFJ01316.1"/>
    <property type="molecule type" value="Genomic_DNA"/>
</dbReference>